<dbReference type="RefSeq" id="WP_207107157.1">
    <property type="nucleotide sequence ID" value="NZ_JAFLVR010000008.1"/>
</dbReference>
<evidence type="ECO:0000313" key="5">
    <source>
        <dbReference type="Proteomes" id="UP000664495"/>
    </source>
</evidence>
<dbReference type="Proteomes" id="UP000664495">
    <property type="component" value="Unassembled WGS sequence"/>
</dbReference>
<comment type="caution">
    <text evidence="4">The sequence shown here is derived from an EMBL/GenBank/DDBJ whole genome shotgun (WGS) entry which is preliminary data.</text>
</comment>
<gene>
    <name evidence="4" type="ORF">JZO85_03630</name>
</gene>
<evidence type="ECO:0000313" key="4">
    <source>
        <dbReference type="EMBL" id="MBO0451343.1"/>
    </source>
</evidence>
<keyword evidence="5" id="KW-1185">Reference proteome</keyword>
<feature type="chain" id="PRO_5047172151" evidence="2">
    <location>
        <begin position="27"/>
        <end position="230"/>
    </location>
</feature>
<feature type="region of interest" description="Disordered" evidence="1">
    <location>
        <begin position="33"/>
        <end position="64"/>
    </location>
</feature>
<feature type="signal peptide" evidence="2">
    <location>
        <begin position="1"/>
        <end position="26"/>
    </location>
</feature>
<keyword evidence="2" id="KW-0732">Signal</keyword>
<dbReference type="InterPro" id="IPR027994">
    <property type="entry name" value="WxL_dom"/>
</dbReference>
<sequence length="230" mass="23724">MKKTKLMVAGLMISTMLLGGVSSAFATESTGTIEFTENKGGGDPSDPEEPDEKNPDPVKPTPEVGPLILKVVPIFDFGSHEVNQAGGTYDDTETVTNYLEVRDNRDAGMNGWSVTASRTEFTSGSKSLTGSALALPKGVVRNSIANATQGNTATTDAIADDTILATAATIPLTGSTVEVLKTVKRNDLIGKGNTTSNIAETTPASLTVAPGTAAIGTFTSTITWTVTAAP</sequence>
<protein>
    <submittedName>
        <fullName evidence="4">WxL domain-containing protein</fullName>
    </submittedName>
</protein>
<feature type="domain" description="WxL" evidence="3">
    <location>
        <begin position="27"/>
        <end position="230"/>
    </location>
</feature>
<reference evidence="4 5" key="1">
    <citation type="submission" date="2021-03" db="EMBL/GenBank/DDBJ databases">
        <title>Enterococcal diversity collection.</title>
        <authorList>
            <person name="Gilmore M.S."/>
            <person name="Schwartzman J."/>
            <person name="Van Tyne D."/>
            <person name="Martin M."/>
            <person name="Earl A.M."/>
            <person name="Manson A.L."/>
            <person name="Straub T."/>
            <person name="Salamzade R."/>
            <person name="Saavedra J."/>
            <person name="Lebreton F."/>
            <person name="Prichula J."/>
            <person name="Schaufler K."/>
            <person name="Gaca A."/>
            <person name="Sgardioli B."/>
            <person name="Wagenaar J."/>
            <person name="Strong T."/>
        </authorList>
    </citation>
    <scope>NUCLEOTIDE SEQUENCE [LARGE SCALE GENOMIC DNA]</scope>
    <source>
        <strain evidence="4 5">MJM16</strain>
    </source>
</reference>
<dbReference type="EMBL" id="JAFLVR010000008">
    <property type="protein sequence ID" value="MBO0451343.1"/>
    <property type="molecule type" value="Genomic_DNA"/>
</dbReference>
<organism evidence="4 5">
    <name type="scientific">Candidatus Enterococcus murrayae</name>
    <dbReference type="NCBI Taxonomy" id="2815321"/>
    <lineage>
        <taxon>Bacteria</taxon>
        <taxon>Bacillati</taxon>
        <taxon>Bacillota</taxon>
        <taxon>Bacilli</taxon>
        <taxon>Lactobacillales</taxon>
        <taxon>Enterococcaceae</taxon>
        <taxon>Enterococcus</taxon>
    </lineage>
</organism>
<dbReference type="Pfam" id="PF13731">
    <property type="entry name" value="WxL"/>
    <property type="match status" value="1"/>
</dbReference>
<evidence type="ECO:0000256" key="2">
    <source>
        <dbReference type="SAM" id="SignalP"/>
    </source>
</evidence>
<name>A0ABS3HDR5_9ENTE</name>
<proteinExistence type="predicted"/>
<accession>A0ABS3HDR5</accession>
<evidence type="ECO:0000256" key="1">
    <source>
        <dbReference type="SAM" id="MobiDB-lite"/>
    </source>
</evidence>
<evidence type="ECO:0000259" key="3">
    <source>
        <dbReference type="Pfam" id="PF13731"/>
    </source>
</evidence>